<gene>
    <name evidence="3" type="ORF">EA58_15385</name>
</gene>
<dbReference type="OrthoDB" id="5816674at2"/>
<feature type="region of interest" description="Disordered" evidence="1">
    <location>
        <begin position="82"/>
        <end position="103"/>
    </location>
</feature>
<feature type="compositionally biased region" description="Basic and acidic residues" evidence="1">
    <location>
        <begin position="82"/>
        <end position="91"/>
    </location>
</feature>
<dbReference type="EMBL" id="JMIB01000028">
    <property type="protein sequence ID" value="KDM90767.1"/>
    <property type="molecule type" value="Genomic_DNA"/>
</dbReference>
<evidence type="ECO:0000313" key="3">
    <source>
        <dbReference type="EMBL" id="KDM90767.1"/>
    </source>
</evidence>
<comment type="caution">
    <text evidence="3">The sequence shown here is derived from an EMBL/GenBank/DDBJ whole genome shotgun (WGS) entry which is preliminary data.</text>
</comment>
<reference evidence="3 4" key="1">
    <citation type="submission" date="2014-04" db="EMBL/GenBank/DDBJ databases">
        <title>Draft genome sequence of Photobacterium halotolerans S2753: a solonamide, ngercheumicin and holomycin producer.</title>
        <authorList>
            <person name="Machado H.R."/>
            <person name="Gram L."/>
        </authorList>
    </citation>
    <scope>NUCLEOTIDE SEQUENCE [LARGE SCALE GENOMIC DNA]</scope>
    <source>
        <strain evidence="3 4">S2753</strain>
    </source>
</reference>
<proteinExistence type="predicted"/>
<evidence type="ECO:0000313" key="4">
    <source>
        <dbReference type="Proteomes" id="UP000027192"/>
    </source>
</evidence>
<evidence type="ECO:0000256" key="1">
    <source>
        <dbReference type="SAM" id="MobiDB-lite"/>
    </source>
</evidence>
<organism evidence="3 4">
    <name type="scientific">Photobacterium galatheae</name>
    <dbReference type="NCBI Taxonomy" id="1654360"/>
    <lineage>
        <taxon>Bacteria</taxon>
        <taxon>Pseudomonadati</taxon>
        <taxon>Pseudomonadota</taxon>
        <taxon>Gammaproteobacteria</taxon>
        <taxon>Vibrionales</taxon>
        <taxon>Vibrionaceae</taxon>
        <taxon>Photobacterium</taxon>
    </lineage>
</organism>
<feature type="signal peptide" evidence="2">
    <location>
        <begin position="1"/>
        <end position="21"/>
    </location>
</feature>
<dbReference type="Proteomes" id="UP000027192">
    <property type="component" value="Unassembled WGS sequence"/>
</dbReference>
<protein>
    <submittedName>
        <fullName evidence="3">Uncharacterized protein</fullName>
    </submittedName>
</protein>
<dbReference type="AlphaFoldDB" id="A0A066RSW1"/>
<evidence type="ECO:0000256" key="2">
    <source>
        <dbReference type="SAM" id="SignalP"/>
    </source>
</evidence>
<keyword evidence="4" id="KW-1185">Reference proteome</keyword>
<sequence length="103" mass="11130">MTSFKVLTATAVLLMSTSALADIRVTDANNGAWVTVTENGQPAANASVSVANVPQQRKTYTTDERGRVFIPLQLNSSRSVKFEATTKDGKKSSRYAFTGSRKN</sequence>
<feature type="chain" id="PRO_5001626036" evidence="2">
    <location>
        <begin position="22"/>
        <end position="103"/>
    </location>
</feature>
<name>A0A066RSW1_9GAMM</name>
<keyword evidence="2" id="KW-0732">Signal</keyword>
<accession>A0A066RSW1</accession>
<dbReference type="RefSeq" id="WP_036754337.1">
    <property type="nucleotide sequence ID" value="NZ_JAGSGC010000007.1"/>
</dbReference>